<evidence type="ECO:0000256" key="3">
    <source>
        <dbReference type="ARBA" id="ARBA00022475"/>
    </source>
</evidence>
<dbReference type="PANTHER" id="PTHR43394">
    <property type="entry name" value="ATP-DEPENDENT PERMEASE MDL1, MITOCHONDRIAL"/>
    <property type="match status" value="1"/>
</dbReference>
<dbReference type="eggNOG" id="COG2274">
    <property type="taxonomic scope" value="Bacteria"/>
</dbReference>
<feature type="transmembrane region" description="Helical" evidence="11">
    <location>
        <begin position="664"/>
        <end position="689"/>
    </location>
</feature>
<dbReference type="PROSITE" id="PS00211">
    <property type="entry name" value="ABC_TRANSPORTER_1"/>
    <property type="match status" value="1"/>
</dbReference>
<dbReference type="FunFam" id="3.40.50.300:FF:000221">
    <property type="entry name" value="Multidrug ABC transporter ATP-binding protein"/>
    <property type="match status" value="1"/>
</dbReference>
<comment type="subcellular location">
    <subcellularLocation>
        <location evidence="1">Cell membrane</location>
        <topology evidence="1">Multi-pass membrane protein</topology>
    </subcellularLocation>
</comment>
<dbReference type="GO" id="GO:0005524">
    <property type="term" value="F:ATP binding"/>
    <property type="evidence" value="ECO:0007669"/>
    <property type="project" value="UniProtKB-KW"/>
</dbReference>
<feature type="transmembrane region" description="Helical" evidence="11">
    <location>
        <begin position="568"/>
        <end position="588"/>
    </location>
</feature>
<dbReference type="Gene3D" id="1.20.1560.10">
    <property type="entry name" value="ABC transporter type 1, transmembrane domain"/>
    <property type="match status" value="1"/>
</dbReference>
<keyword evidence="5" id="KW-0547">Nucleotide-binding</keyword>
<feature type="domain" description="ABC transporter" evidence="13">
    <location>
        <begin position="744"/>
        <end position="979"/>
    </location>
</feature>
<dbReference type="InterPro" id="IPR018490">
    <property type="entry name" value="cNMP-bd_dom_sf"/>
</dbReference>
<dbReference type="Gene3D" id="2.60.120.10">
    <property type="entry name" value="Jelly Rolls"/>
    <property type="match status" value="1"/>
</dbReference>
<keyword evidence="7" id="KW-0788">Thiol protease</keyword>
<evidence type="ECO:0000259" key="12">
    <source>
        <dbReference type="PROSITE" id="PS50042"/>
    </source>
</evidence>
<evidence type="ECO:0000256" key="5">
    <source>
        <dbReference type="ARBA" id="ARBA00022741"/>
    </source>
</evidence>
<dbReference type="SUPFAM" id="SSF51206">
    <property type="entry name" value="cAMP-binding domain-like"/>
    <property type="match status" value="1"/>
</dbReference>
<dbReference type="InterPro" id="IPR005074">
    <property type="entry name" value="Peptidase_C39"/>
</dbReference>
<keyword evidence="7" id="KW-0645">Protease</keyword>
<organism evidence="16 17">
    <name type="scientific">Prochlorococcus marinus str. MIT 9201</name>
    <dbReference type="NCBI Taxonomy" id="93057"/>
    <lineage>
        <taxon>Bacteria</taxon>
        <taxon>Bacillati</taxon>
        <taxon>Cyanobacteriota</taxon>
        <taxon>Cyanophyceae</taxon>
        <taxon>Synechococcales</taxon>
        <taxon>Prochlorococcaceae</taxon>
        <taxon>Prochlorococcus</taxon>
    </lineage>
</organism>
<keyword evidence="9 11" id="KW-1133">Transmembrane helix</keyword>
<dbReference type="GO" id="GO:0005886">
    <property type="term" value="C:plasma membrane"/>
    <property type="evidence" value="ECO:0007669"/>
    <property type="project" value="UniProtKB-SubCell"/>
</dbReference>
<feature type="domain" description="ABC transmembrane type-1" evidence="14">
    <location>
        <begin position="430"/>
        <end position="709"/>
    </location>
</feature>
<dbReference type="CDD" id="cd00038">
    <property type="entry name" value="CAP_ED"/>
    <property type="match status" value="1"/>
</dbReference>
<evidence type="ECO:0000256" key="8">
    <source>
        <dbReference type="ARBA" id="ARBA00022840"/>
    </source>
</evidence>
<dbReference type="Pfam" id="PF00005">
    <property type="entry name" value="ABC_tran"/>
    <property type="match status" value="1"/>
</dbReference>
<feature type="domain" description="Peptidase C39" evidence="15">
    <location>
        <begin position="282"/>
        <end position="398"/>
    </location>
</feature>
<keyword evidence="10 11" id="KW-0472">Membrane</keyword>
<dbReference type="SMART" id="SM00100">
    <property type="entry name" value="cNMP"/>
    <property type="match status" value="1"/>
</dbReference>
<dbReference type="PROSITE" id="PS50929">
    <property type="entry name" value="ABC_TM1F"/>
    <property type="match status" value="1"/>
</dbReference>
<dbReference type="InterPro" id="IPR003593">
    <property type="entry name" value="AAA+_ATPase"/>
</dbReference>
<dbReference type="Gene3D" id="3.40.50.300">
    <property type="entry name" value="P-loop containing nucleotide triphosphate hydrolases"/>
    <property type="match status" value="1"/>
</dbReference>
<dbReference type="Pfam" id="PF00664">
    <property type="entry name" value="ABC_membrane"/>
    <property type="match status" value="1"/>
</dbReference>
<evidence type="ECO:0000256" key="11">
    <source>
        <dbReference type="SAM" id="Phobius"/>
    </source>
</evidence>
<dbReference type="STRING" id="93057.EU95_2023"/>
<dbReference type="GO" id="GO:0016887">
    <property type="term" value="F:ATP hydrolysis activity"/>
    <property type="evidence" value="ECO:0007669"/>
    <property type="project" value="InterPro"/>
</dbReference>
<evidence type="ECO:0000256" key="1">
    <source>
        <dbReference type="ARBA" id="ARBA00004651"/>
    </source>
</evidence>
<feature type="transmembrane region" description="Helical" evidence="11">
    <location>
        <begin position="542"/>
        <end position="562"/>
    </location>
</feature>
<evidence type="ECO:0000259" key="15">
    <source>
        <dbReference type="PROSITE" id="PS50990"/>
    </source>
</evidence>
<dbReference type="InterPro" id="IPR039421">
    <property type="entry name" value="Type_1_exporter"/>
</dbReference>
<dbReference type="Proteomes" id="UP000030355">
    <property type="component" value="Unassembled WGS sequence"/>
</dbReference>
<keyword evidence="6" id="KW-0378">Hydrolase</keyword>
<keyword evidence="4 11" id="KW-0812">Transmembrane</keyword>
<dbReference type="OrthoDB" id="544620at2"/>
<dbReference type="PROSITE" id="PS50990">
    <property type="entry name" value="PEPTIDASE_C39"/>
    <property type="match status" value="1"/>
</dbReference>
<dbReference type="SUPFAM" id="SSF52540">
    <property type="entry name" value="P-loop containing nucleoside triphosphate hydrolases"/>
    <property type="match status" value="1"/>
</dbReference>
<dbReference type="InterPro" id="IPR000595">
    <property type="entry name" value="cNMP-bd_dom"/>
</dbReference>
<evidence type="ECO:0000313" key="16">
    <source>
        <dbReference type="EMBL" id="KGF94378.1"/>
    </source>
</evidence>
<dbReference type="InterPro" id="IPR014710">
    <property type="entry name" value="RmlC-like_jellyroll"/>
</dbReference>
<evidence type="ECO:0000256" key="4">
    <source>
        <dbReference type="ARBA" id="ARBA00022692"/>
    </source>
</evidence>
<evidence type="ECO:0000259" key="14">
    <source>
        <dbReference type="PROSITE" id="PS50929"/>
    </source>
</evidence>
<dbReference type="SUPFAM" id="SSF90123">
    <property type="entry name" value="ABC transporter transmembrane region"/>
    <property type="match status" value="1"/>
</dbReference>
<dbReference type="InterPro" id="IPR027417">
    <property type="entry name" value="P-loop_NTPase"/>
</dbReference>
<evidence type="ECO:0000313" key="17">
    <source>
        <dbReference type="Proteomes" id="UP000030355"/>
    </source>
</evidence>
<reference evidence="17" key="1">
    <citation type="journal article" date="2014" name="Sci. Data">
        <title>Genomes of diverse isolates of the marine cyanobacterium Prochlorococcus.</title>
        <authorList>
            <person name="Biller S."/>
            <person name="Berube P."/>
            <person name="Thompson J."/>
            <person name="Kelly L."/>
            <person name="Roggensack S."/>
            <person name="Awad L."/>
            <person name="Roache-Johnson K."/>
            <person name="Ding H."/>
            <person name="Giovannoni S.J."/>
            <person name="Moore L.R."/>
            <person name="Chisholm S.W."/>
        </authorList>
    </citation>
    <scope>NUCLEOTIDE SEQUENCE [LARGE SCALE GENOMIC DNA]</scope>
    <source>
        <strain evidence="17">MIT 9201</strain>
    </source>
</reference>
<feature type="domain" description="Cyclic nucleotide-binding" evidence="12">
    <location>
        <begin position="20"/>
        <end position="97"/>
    </location>
</feature>
<dbReference type="InterPro" id="IPR017871">
    <property type="entry name" value="ABC_transporter-like_CS"/>
</dbReference>
<dbReference type="CDD" id="cd02259">
    <property type="entry name" value="Peptidase_C39_like"/>
    <property type="match status" value="1"/>
</dbReference>
<dbReference type="PROSITE" id="PS50042">
    <property type="entry name" value="CNMP_BINDING_3"/>
    <property type="match status" value="1"/>
</dbReference>
<protein>
    <submittedName>
        <fullName evidence="16">Toxin secretion ABC transporter ATP-binding protein</fullName>
    </submittedName>
</protein>
<dbReference type="PANTHER" id="PTHR43394:SF1">
    <property type="entry name" value="ATP-BINDING CASSETTE SUB-FAMILY B MEMBER 10, MITOCHONDRIAL"/>
    <property type="match status" value="1"/>
</dbReference>
<accession>A0A0A2A1V6</accession>
<dbReference type="GO" id="GO:0006508">
    <property type="term" value="P:proteolysis"/>
    <property type="evidence" value="ECO:0007669"/>
    <property type="project" value="InterPro"/>
</dbReference>
<evidence type="ECO:0000256" key="7">
    <source>
        <dbReference type="ARBA" id="ARBA00022807"/>
    </source>
</evidence>
<keyword evidence="2" id="KW-0813">Transport</keyword>
<keyword evidence="8 16" id="KW-0067">ATP-binding</keyword>
<proteinExistence type="predicted"/>
<evidence type="ECO:0000259" key="13">
    <source>
        <dbReference type="PROSITE" id="PS50893"/>
    </source>
</evidence>
<comment type="caution">
    <text evidence="16">The sequence shown here is derived from an EMBL/GenBank/DDBJ whole genome shotgun (WGS) entry which is preliminary data.</text>
</comment>
<feature type="transmembrane region" description="Helical" evidence="11">
    <location>
        <begin position="430"/>
        <end position="452"/>
    </location>
</feature>
<dbReference type="InterPro" id="IPR036640">
    <property type="entry name" value="ABC1_TM_sf"/>
</dbReference>
<dbReference type="SMART" id="SM00382">
    <property type="entry name" value="AAA"/>
    <property type="match status" value="1"/>
</dbReference>
<feature type="transmembrane region" description="Helical" evidence="11">
    <location>
        <begin position="464"/>
        <end position="488"/>
    </location>
</feature>
<name>A0A0A2A1V6_PROMR</name>
<dbReference type="InterPro" id="IPR003439">
    <property type="entry name" value="ABC_transporter-like_ATP-bd"/>
</dbReference>
<evidence type="ECO:0000256" key="10">
    <source>
        <dbReference type="ARBA" id="ARBA00023136"/>
    </source>
</evidence>
<evidence type="ECO:0000256" key="6">
    <source>
        <dbReference type="ARBA" id="ARBA00022801"/>
    </source>
</evidence>
<dbReference type="GO" id="GO:0015421">
    <property type="term" value="F:ABC-type oligopeptide transporter activity"/>
    <property type="evidence" value="ECO:0007669"/>
    <property type="project" value="TreeGrafter"/>
</dbReference>
<dbReference type="CDD" id="cd18782">
    <property type="entry name" value="ABC_6TM_PrtD_LapB_HlyB_like"/>
    <property type="match status" value="1"/>
</dbReference>
<dbReference type="AlphaFoldDB" id="A0A0A2A1V6"/>
<dbReference type="RefSeq" id="WP_052046871.1">
    <property type="nucleotide sequence ID" value="NZ_CP138977.1"/>
</dbReference>
<gene>
    <name evidence="16" type="ORF">EU95_2023</name>
</gene>
<dbReference type="PROSITE" id="PS50893">
    <property type="entry name" value="ABC_TRANSPORTER_2"/>
    <property type="match status" value="1"/>
</dbReference>
<evidence type="ECO:0000256" key="9">
    <source>
        <dbReference type="ARBA" id="ARBA00022989"/>
    </source>
</evidence>
<dbReference type="InterPro" id="IPR011527">
    <property type="entry name" value="ABC1_TM_dom"/>
</dbReference>
<sequence>MINPLNKLYEKFPIIRDLIAFSDISDDIARQLSTSCKRHYFSIGDYLCRKNIIPSEIFLINKGEARLIWEDQENIITLEKLGPGSFLGLASFLRAAPCEEIIAASEIEAISLPDTLILKLLQEKKEFFKWSTNTIFTAELAELIRLESFNYPQNGFPLKRAISELKSESNLLPYVGTLNSINQNQELIVASQNIPRNPIGTKISQGEKIPKSSPPLPPRIIVIKNPKIFQFRNTIDQNEPNKIKQNNLLPKNGQSVPLATGIDLGQSDKKTLELIRGKGTFQEAMSCFQMLSKVLDLPFRRDAIEKVLRKALDSNQEINLQLCGDVSLMMGLHVNKIHAPKSLGKRLETPSLVKWREGFAVVSSSNANGLVIASPRDGWVLLDSAEIEKVFPNGIEMLLLERKSTTPQSKFGISWFWPVLRRHRAALFQVLIASFVVQLFSLANPLLIQVVIDKVINQRSLETLQVLGFALVVITLMEGFISGLRTFLFSETTNRIDMRLGSAVVDHLMRLPSNYFDKRPVGELGTRVAELEKIRNFLTGQALSTLLDTCFSFIYIVVMLFYSWLLTFFALCVLPIQVAITIIGTPLFRRKHREAAHENAKAQSCLNEALTGINTVKAQNIELKTRWKWQEIYKRYVSKSFSKNVTGTILTQSSQILQKLSQILILWVGAGLVLNGKLSLGQLIAFRIISGYVTQPLLRLSNTWQSIQELKISLERIGDVIDTPQESNDLDKRKIPLPLIKGEVKYENVSFSFDSSTKKSICNINLNIKPGTFVGVVGKSGSGKSTFTKMLARLYSPNEGRILIDNYDISKVELYSLRSQIGIVPQDTFLFRGTVAENITFDNSDVSNEEIIKACKIACAHDFIMDLPDGYSSFISERGANLSGGQRQRIALARTLISKPRLLILDEATSSLDYQTEHMVCKNLINEVKDTTVFFVTHRLQTVKDSDLILYMENGNILEKGNHEQLIENHGAYFALNSQSELNV</sequence>
<dbReference type="Pfam" id="PF00027">
    <property type="entry name" value="cNMP_binding"/>
    <property type="match status" value="1"/>
</dbReference>
<evidence type="ECO:0000256" key="2">
    <source>
        <dbReference type="ARBA" id="ARBA00022448"/>
    </source>
</evidence>
<dbReference type="GO" id="GO:0008234">
    <property type="term" value="F:cysteine-type peptidase activity"/>
    <property type="evidence" value="ECO:0007669"/>
    <property type="project" value="UniProtKB-KW"/>
</dbReference>
<dbReference type="EMBL" id="JNAL01000019">
    <property type="protein sequence ID" value="KGF94378.1"/>
    <property type="molecule type" value="Genomic_DNA"/>
</dbReference>
<keyword evidence="3" id="KW-1003">Cell membrane</keyword>